<comment type="similarity">
    <text evidence="1">Belongs to the N-acetylmuramoyl-L-alanine amidase 2 family.</text>
</comment>
<dbReference type="PANTHER" id="PTHR11022:SF41">
    <property type="entry name" value="PEPTIDOGLYCAN-RECOGNITION PROTEIN LC-RELATED"/>
    <property type="match status" value="1"/>
</dbReference>
<reference evidence="4" key="1">
    <citation type="submission" date="2020-03" db="EMBL/GenBank/DDBJ databases">
        <title>The deep terrestrial virosphere.</title>
        <authorList>
            <person name="Holmfeldt K."/>
            <person name="Nilsson E."/>
            <person name="Simone D."/>
            <person name="Lopez-Fernandez M."/>
            <person name="Wu X."/>
            <person name="de Brujin I."/>
            <person name="Lundin D."/>
            <person name="Andersson A."/>
            <person name="Bertilsson S."/>
            <person name="Dopson M."/>
        </authorList>
    </citation>
    <scope>NUCLEOTIDE SEQUENCE</scope>
    <source>
        <strain evidence="3">MM415A02784</strain>
        <strain evidence="4">MM415B03741</strain>
    </source>
</reference>
<dbReference type="GO" id="GO:0009253">
    <property type="term" value="P:peptidoglycan catabolic process"/>
    <property type="evidence" value="ECO:0007669"/>
    <property type="project" value="InterPro"/>
</dbReference>
<feature type="domain" description="Peptidoglycan recognition protein family" evidence="2">
    <location>
        <begin position="1"/>
        <end position="103"/>
    </location>
</feature>
<protein>
    <submittedName>
        <fullName evidence="4">Putative N-acetylmuramoyl-L-alanine amidase</fullName>
    </submittedName>
</protein>
<dbReference type="SUPFAM" id="SSF55846">
    <property type="entry name" value="N-acetylmuramoyl-L-alanine amidase-like"/>
    <property type="match status" value="1"/>
</dbReference>
<dbReference type="EMBL" id="MT141944">
    <property type="protein sequence ID" value="QJA72348.1"/>
    <property type="molecule type" value="Genomic_DNA"/>
</dbReference>
<accession>A0A6M3LJV4</accession>
<dbReference type="SMART" id="SM00701">
    <property type="entry name" value="PGRP"/>
    <property type="match status" value="1"/>
</dbReference>
<dbReference type="PANTHER" id="PTHR11022">
    <property type="entry name" value="PEPTIDOGLYCAN RECOGNITION PROTEIN"/>
    <property type="match status" value="1"/>
</dbReference>
<dbReference type="GO" id="GO:0008745">
    <property type="term" value="F:N-acetylmuramoyl-L-alanine amidase activity"/>
    <property type="evidence" value="ECO:0007669"/>
    <property type="project" value="InterPro"/>
</dbReference>
<dbReference type="Gene3D" id="3.40.80.10">
    <property type="entry name" value="Peptidoglycan recognition protein-like"/>
    <property type="match status" value="1"/>
</dbReference>
<dbReference type="InterPro" id="IPR006619">
    <property type="entry name" value="PGRP_domain_met/bac"/>
</dbReference>
<dbReference type="InterPro" id="IPR015510">
    <property type="entry name" value="PGRP"/>
</dbReference>
<proteinExistence type="inferred from homology"/>
<dbReference type="InterPro" id="IPR002502">
    <property type="entry name" value="Amidase_domain"/>
</dbReference>
<dbReference type="Pfam" id="PF01510">
    <property type="entry name" value="Amidase_2"/>
    <property type="match status" value="1"/>
</dbReference>
<sequence length="139" mass="16060">MNDPKIIILHHSLTKDSKTVSWDNIRNYHMIRLGWQDIGYHFGIELINDHYEILLGRLTTVVGAHCKGHNKDSIGICFVGNFDLVKPEELQWNSGLALVRSLSNVFDIEYSNVYGHREFDPNKSCPGKMFDVNLFREKL</sequence>
<dbReference type="InterPro" id="IPR036505">
    <property type="entry name" value="Amidase/PGRP_sf"/>
</dbReference>
<organism evidence="4">
    <name type="scientific">viral metagenome</name>
    <dbReference type="NCBI Taxonomy" id="1070528"/>
    <lineage>
        <taxon>unclassified sequences</taxon>
        <taxon>metagenomes</taxon>
        <taxon>organismal metagenomes</taxon>
    </lineage>
</organism>
<dbReference type="GO" id="GO:0008270">
    <property type="term" value="F:zinc ion binding"/>
    <property type="evidence" value="ECO:0007669"/>
    <property type="project" value="InterPro"/>
</dbReference>
<evidence type="ECO:0000313" key="3">
    <source>
        <dbReference type="EMBL" id="QJA72348.1"/>
    </source>
</evidence>
<name>A0A6M3LJV4_9ZZZZ</name>
<evidence type="ECO:0000256" key="1">
    <source>
        <dbReference type="ARBA" id="ARBA00007553"/>
    </source>
</evidence>
<gene>
    <name evidence="3" type="ORF">MM415A02784_0007</name>
    <name evidence="4" type="ORF">MM415B03741_0006</name>
</gene>
<dbReference type="AlphaFoldDB" id="A0A6M3LJV4"/>
<dbReference type="CDD" id="cd06583">
    <property type="entry name" value="PGRP"/>
    <property type="match status" value="1"/>
</dbReference>
<dbReference type="EMBL" id="MT143260">
    <property type="protein sequence ID" value="QJA94783.1"/>
    <property type="molecule type" value="Genomic_DNA"/>
</dbReference>
<evidence type="ECO:0000259" key="2">
    <source>
        <dbReference type="SMART" id="SM00701"/>
    </source>
</evidence>
<evidence type="ECO:0000313" key="4">
    <source>
        <dbReference type="EMBL" id="QJA94783.1"/>
    </source>
</evidence>